<keyword evidence="1" id="KW-0472">Membrane</keyword>
<sequence>MSIFKSLFSQQFKQKTKNLYLILLIEFIGSIAITFFSSRYSYNSSVLDTFMIKLLSIYSTIMIFSTFAFYIITCFINEKINLNQTWRLTPINDSLFYISNILSSFVTMVYFKLLELLTLAIFSGIYYVISPQVRTNVAVTLNELNKYTNSRLGDLYNILDKTLIFITIMILFALLTYLIISFLNFTSRAIMNFLPYVSGRGVSSIIRLVIIWLIAWLLVKISNLIRMNNIFSGFMVNDKSSLLIILVLLILNLFFLIVNVFLMQHYFEAIEKK</sequence>
<organism evidence="2 3">
    <name type="scientific">Lactobacillus bombicola</name>
    <dbReference type="NCBI Taxonomy" id="1505723"/>
    <lineage>
        <taxon>Bacteria</taxon>
        <taxon>Bacillati</taxon>
        <taxon>Bacillota</taxon>
        <taxon>Bacilli</taxon>
        <taxon>Lactobacillales</taxon>
        <taxon>Lactobacillaceae</taxon>
        <taxon>Lactobacillus</taxon>
    </lineage>
</organism>
<feature type="transmembrane region" description="Helical" evidence="1">
    <location>
        <begin position="163"/>
        <end position="185"/>
    </location>
</feature>
<dbReference type="RefSeq" id="WP_118897828.1">
    <property type="nucleotide sequence ID" value="NZ_QOCV01000005.1"/>
</dbReference>
<comment type="caution">
    <text evidence="2">The sequence shown here is derived from an EMBL/GenBank/DDBJ whole genome shotgun (WGS) entry which is preliminary data.</text>
</comment>
<feature type="transmembrane region" description="Helical" evidence="1">
    <location>
        <begin position="96"/>
        <end position="129"/>
    </location>
</feature>
<dbReference type="AlphaFoldDB" id="A0A396SRU8"/>
<evidence type="ECO:0000256" key="1">
    <source>
        <dbReference type="SAM" id="Phobius"/>
    </source>
</evidence>
<protein>
    <submittedName>
        <fullName evidence="2">Uncharacterized protein</fullName>
    </submittedName>
</protein>
<feature type="transmembrane region" description="Helical" evidence="1">
    <location>
        <begin position="20"/>
        <end position="37"/>
    </location>
</feature>
<gene>
    <name evidence="2" type="ORF">DS835_03350</name>
</gene>
<feature type="transmembrane region" description="Helical" evidence="1">
    <location>
        <begin position="205"/>
        <end position="222"/>
    </location>
</feature>
<keyword evidence="1" id="KW-1133">Transmembrane helix</keyword>
<keyword evidence="1" id="KW-0812">Transmembrane</keyword>
<feature type="transmembrane region" description="Helical" evidence="1">
    <location>
        <begin position="57"/>
        <end position="76"/>
    </location>
</feature>
<proteinExistence type="predicted"/>
<accession>A0A396SRU8</accession>
<dbReference type="EMBL" id="QOCV01000005">
    <property type="protein sequence ID" value="RHW54652.1"/>
    <property type="molecule type" value="Genomic_DNA"/>
</dbReference>
<evidence type="ECO:0000313" key="3">
    <source>
        <dbReference type="Proteomes" id="UP000265862"/>
    </source>
</evidence>
<evidence type="ECO:0000313" key="2">
    <source>
        <dbReference type="EMBL" id="RHW54652.1"/>
    </source>
</evidence>
<name>A0A396SRU8_9LACO</name>
<feature type="transmembrane region" description="Helical" evidence="1">
    <location>
        <begin position="242"/>
        <end position="263"/>
    </location>
</feature>
<dbReference type="Proteomes" id="UP000265862">
    <property type="component" value="Unassembled WGS sequence"/>
</dbReference>
<reference evidence="2 3" key="1">
    <citation type="submission" date="2018-07" db="EMBL/GenBank/DDBJ databases">
        <title>Genome sequences of six Lactobacillus spp. isolated from bumble bee guts.</title>
        <authorList>
            <person name="Motta E.V.S."/>
            <person name="Moran N.A."/>
        </authorList>
    </citation>
    <scope>NUCLEOTIDE SEQUENCE [LARGE SCALE GENOMIC DNA]</scope>
    <source>
        <strain evidence="2 3">OCC3</strain>
    </source>
</reference>